<dbReference type="Proteomes" id="UP000006671">
    <property type="component" value="Unassembled WGS sequence"/>
</dbReference>
<proteinExistence type="predicted"/>
<evidence type="ECO:0000313" key="4">
    <source>
        <dbReference type="EMBL" id="EFC35192.1"/>
    </source>
</evidence>
<dbReference type="InParanoid" id="D2W6W0"/>
<dbReference type="GO" id="GO:0005506">
    <property type="term" value="F:iron ion binding"/>
    <property type="evidence" value="ECO:0007669"/>
    <property type="project" value="InterPro"/>
</dbReference>
<dbReference type="RefSeq" id="XP_002667936.1">
    <property type="nucleotide sequence ID" value="XM_002667890.1"/>
</dbReference>
<evidence type="ECO:0000256" key="1">
    <source>
        <dbReference type="ARBA" id="ARBA00022505"/>
    </source>
</evidence>
<dbReference type="eggNOG" id="KOG0430">
    <property type="taxonomic scope" value="Eukaryota"/>
</dbReference>
<feature type="compositionally biased region" description="Low complexity" evidence="2">
    <location>
        <begin position="110"/>
        <end position="134"/>
    </location>
</feature>
<sequence>MCVSDKLGIPTELINISSANSNIIPNPISTCGSMGTDLFAGAALVACDILNQRLLPLKNKLFNENNNNLNENNLNENNKLSKKEWSELINYAYFNRICLSAIGYYKPKRTTSSNNNNDNSNNSNNSNNTSNNDNGEQTFNEETLKGNPQLYYWNVIFNRTIKL</sequence>
<evidence type="ECO:0000313" key="5">
    <source>
        <dbReference type="Proteomes" id="UP000006671"/>
    </source>
</evidence>
<dbReference type="PANTHER" id="PTHR11908">
    <property type="entry name" value="XANTHINE DEHYDROGENASE"/>
    <property type="match status" value="1"/>
</dbReference>
<evidence type="ECO:0000259" key="3">
    <source>
        <dbReference type="Pfam" id="PF20256"/>
    </source>
</evidence>
<dbReference type="Gene3D" id="3.30.365.10">
    <property type="entry name" value="Aldehyde oxidase/xanthine dehydrogenase, molybdopterin binding domain"/>
    <property type="match status" value="1"/>
</dbReference>
<dbReference type="AlphaFoldDB" id="D2W6W0"/>
<reference evidence="4 5" key="1">
    <citation type="journal article" date="2010" name="Cell">
        <title>The genome of Naegleria gruberi illuminates early eukaryotic versatility.</title>
        <authorList>
            <person name="Fritz-Laylin L.K."/>
            <person name="Prochnik S.E."/>
            <person name="Ginger M.L."/>
            <person name="Dacks J.B."/>
            <person name="Carpenter M.L."/>
            <person name="Field M.C."/>
            <person name="Kuo A."/>
            <person name="Paredez A."/>
            <person name="Chapman J."/>
            <person name="Pham J."/>
            <person name="Shu S."/>
            <person name="Neupane R."/>
            <person name="Cipriano M."/>
            <person name="Mancuso J."/>
            <person name="Tu H."/>
            <person name="Salamov A."/>
            <person name="Lindquist E."/>
            <person name="Shapiro H."/>
            <person name="Lucas S."/>
            <person name="Grigoriev I.V."/>
            <person name="Cande W.Z."/>
            <person name="Fulton C."/>
            <person name="Rokhsar D.S."/>
            <person name="Dawson S.C."/>
        </authorList>
    </citation>
    <scope>NUCLEOTIDE SEQUENCE [LARGE SCALE GENOMIC DNA]</scope>
    <source>
        <strain evidence="4 5">NEG-M</strain>
    </source>
</reference>
<keyword evidence="1" id="KW-0500">Molybdenum</keyword>
<evidence type="ECO:0000256" key="2">
    <source>
        <dbReference type="SAM" id="MobiDB-lite"/>
    </source>
</evidence>
<dbReference type="Pfam" id="PF20256">
    <property type="entry name" value="MoCoBD_2"/>
    <property type="match status" value="1"/>
</dbReference>
<dbReference type="KEGG" id="ngr:NAEGRDRAFT_77153"/>
<accession>D2W6W0</accession>
<feature type="domain" description="Aldehyde oxidase/xanthine dehydrogenase second molybdopterin binding" evidence="3">
    <location>
        <begin position="2"/>
        <end position="121"/>
    </location>
</feature>
<dbReference type="SUPFAM" id="SSF56003">
    <property type="entry name" value="Molybdenum cofactor-binding domain"/>
    <property type="match status" value="1"/>
</dbReference>
<dbReference type="PANTHER" id="PTHR11908:SF132">
    <property type="entry name" value="ALDEHYDE OXIDASE 1-RELATED"/>
    <property type="match status" value="1"/>
</dbReference>
<dbReference type="VEuPathDB" id="AmoebaDB:NAEGRDRAFT_77153"/>
<dbReference type="GeneID" id="8847772"/>
<dbReference type="InterPro" id="IPR046867">
    <property type="entry name" value="AldOxase/xan_DH_MoCoBD2"/>
</dbReference>
<organism evidence="5">
    <name type="scientific">Naegleria gruberi</name>
    <name type="common">Amoeba</name>
    <dbReference type="NCBI Taxonomy" id="5762"/>
    <lineage>
        <taxon>Eukaryota</taxon>
        <taxon>Discoba</taxon>
        <taxon>Heterolobosea</taxon>
        <taxon>Tetramitia</taxon>
        <taxon>Eutetramitia</taxon>
        <taxon>Vahlkampfiidae</taxon>
        <taxon>Naegleria</taxon>
    </lineage>
</organism>
<dbReference type="EMBL" id="GG739610">
    <property type="protein sequence ID" value="EFC35192.1"/>
    <property type="molecule type" value="Genomic_DNA"/>
</dbReference>
<protein>
    <submittedName>
        <fullName evidence="4">Predicted protein</fullName>
    </submittedName>
</protein>
<dbReference type="InterPro" id="IPR037165">
    <property type="entry name" value="AldOxase/xan_DH_Mopterin-bd_sf"/>
</dbReference>
<feature type="region of interest" description="Disordered" evidence="2">
    <location>
        <begin position="110"/>
        <end position="143"/>
    </location>
</feature>
<dbReference type="InterPro" id="IPR016208">
    <property type="entry name" value="Ald_Oxase/xanthine_DH-like"/>
</dbReference>
<name>D2W6W0_NAEGR</name>
<gene>
    <name evidence="4" type="ORF">NAEGRDRAFT_77153</name>
</gene>
<dbReference type="STRING" id="5762.D2W6W0"/>
<keyword evidence="5" id="KW-1185">Reference proteome</keyword>
<dbReference type="GO" id="GO:0016491">
    <property type="term" value="F:oxidoreductase activity"/>
    <property type="evidence" value="ECO:0007669"/>
    <property type="project" value="InterPro"/>
</dbReference>